<dbReference type="EMBL" id="MH675552">
    <property type="protein sequence ID" value="AXQ62651.1"/>
    <property type="molecule type" value="Genomic_DNA"/>
</dbReference>
<evidence type="ECO:0000313" key="1">
    <source>
        <dbReference type="EMBL" id="AXQ62651.1"/>
    </source>
</evidence>
<proteinExistence type="predicted"/>
<organism evidence="1 2">
    <name type="scientific">Bacteroides phage crAss001</name>
    <name type="common">Bacteroides phage PhiCrAss001</name>
    <dbReference type="NCBI Taxonomy" id="2301731"/>
    <lineage>
        <taxon>Viruses</taxon>
        <taxon>Duplodnaviria</taxon>
        <taxon>Heunggongvirae</taxon>
        <taxon>Uroviricota</taxon>
        <taxon>Caudoviricetes</taxon>
        <taxon>Crassvirales</taxon>
        <taxon>Steigviridae</taxon>
        <taxon>Asinivirinae</taxon>
        <taxon>Kehishuvirus</taxon>
        <taxon>Kehishuvirus primarius</taxon>
    </lineage>
</organism>
<sequence length="138" mass="16330">MESKVCSKCGIEKPLSEFALNKTRKDGHASDCKSCRKRYRDEHYRLHKEYYKEKAAAYKRKKTKELEEFKSTLKCVICGENRPWCLDFHHINPEEKEGEIAKLIESPRRLQEELKKCIVLCANCHRDLHYKERNAGVV</sequence>
<protein>
    <submittedName>
        <fullName evidence="1">Putative HNH endonuclease</fullName>
    </submittedName>
</protein>
<dbReference type="GO" id="GO:0004519">
    <property type="term" value="F:endonuclease activity"/>
    <property type="evidence" value="ECO:0007669"/>
    <property type="project" value="UniProtKB-KW"/>
</dbReference>
<name>A0A385DTE1_BPCA1</name>
<accession>A0A385DTE1</accession>
<keyword evidence="1" id="KW-0378">Hydrolase</keyword>
<gene>
    <name evidence="1" type="ORF">crAss001_8</name>
</gene>
<keyword evidence="2" id="KW-1185">Reference proteome</keyword>
<reference evidence="1 2" key="1">
    <citation type="submission" date="2018-07" db="EMBL/GenBank/DDBJ databases">
        <title>PhiCrAss001, a member of the most abundant bacteriophage family in the human gut, infects Bacteroides.</title>
        <authorList>
            <person name="Shkoporov A.N."/>
            <person name="Khokhlova E.V."/>
            <person name="Fitzgerald C.B."/>
            <person name="Stockdale S.R."/>
            <person name="Draper L.A."/>
            <person name="Ross R.P."/>
            <person name="Hill C."/>
        </authorList>
    </citation>
    <scope>NUCLEOTIDE SEQUENCE [LARGE SCALE GENOMIC DNA]</scope>
    <source>
        <strain evidence="2">crAss001</strain>
    </source>
</reference>
<organismHost>
    <name type="scientific">Bacteroides intestinalis</name>
    <dbReference type="NCBI Taxonomy" id="329854"/>
</organismHost>
<evidence type="ECO:0000313" key="2">
    <source>
        <dbReference type="Proteomes" id="UP000262320"/>
    </source>
</evidence>
<keyword evidence="1" id="KW-0540">Nuclease</keyword>
<keyword evidence="1" id="KW-0255">Endonuclease</keyword>
<dbReference type="Proteomes" id="UP000262320">
    <property type="component" value="Segment"/>
</dbReference>